<evidence type="ECO:0008006" key="3">
    <source>
        <dbReference type="Google" id="ProtNLM"/>
    </source>
</evidence>
<dbReference type="InterPro" id="IPR032710">
    <property type="entry name" value="NTF2-like_dom_sf"/>
</dbReference>
<sequence length="187" mass="20653">MGAVSFAAMLAACSTDSSTEPVEGESAEEEVVQEITEEEVLEFQESWGEGIVHIGEVYSEGEDYEAAASEHIERFYGYDTGDVLFKPTLASEERFRDTFEGALSYFIGGNEAYPEDDGFAIAPWTDVQWENEGVIIEGNTALSMGVYYFTPADGGEPVEVEYNFAHTRNNDGDLKIVLHGSHYPYTP</sequence>
<keyword evidence="2" id="KW-1185">Reference proteome</keyword>
<reference evidence="2" key="1">
    <citation type="journal article" date="2019" name="Int. J. Syst. Evol. Microbiol.">
        <title>The Global Catalogue of Microorganisms (GCM) 10K type strain sequencing project: providing services to taxonomists for standard genome sequencing and annotation.</title>
        <authorList>
            <consortium name="The Broad Institute Genomics Platform"/>
            <consortium name="The Broad Institute Genome Sequencing Center for Infectious Disease"/>
            <person name="Wu L."/>
            <person name="Ma J."/>
        </authorList>
    </citation>
    <scope>NUCLEOTIDE SEQUENCE [LARGE SCALE GENOMIC DNA]</scope>
    <source>
        <strain evidence="2">CECT 7184</strain>
    </source>
</reference>
<evidence type="ECO:0000313" key="2">
    <source>
        <dbReference type="Proteomes" id="UP001596142"/>
    </source>
</evidence>
<gene>
    <name evidence="1" type="ORF">ACFPU1_12740</name>
</gene>
<dbReference type="RefSeq" id="WP_385941697.1">
    <property type="nucleotide sequence ID" value="NZ_JBHSOZ010000005.1"/>
</dbReference>
<evidence type="ECO:0000313" key="1">
    <source>
        <dbReference type="EMBL" id="MFC5713653.1"/>
    </source>
</evidence>
<proteinExistence type="predicted"/>
<dbReference type="Proteomes" id="UP001596142">
    <property type="component" value="Unassembled WGS sequence"/>
</dbReference>
<comment type="caution">
    <text evidence="1">The sequence shown here is derived from an EMBL/GenBank/DDBJ whole genome shotgun (WGS) entry which is preliminary data.</text>
</comment>
<name>A0ABW0YSW0_9BACI</name>
<dbReference type="SUPFAM" id="SSF54427">
    <property type="entry name" value="NTF2-like"/>
    <property type="match status" value="1"/>
</dbReference>
<organism evidence="1 2">
    <name type="scientific">Thalassorhabdus alkalitolerans</name>
    <dbReference type="NCBI Taxonomy" id="2282697"/>
    <lineage>
        <taxon>Bacteria</taxon>
        <taxon>Bacillati</taxon>
        <taxon>Bacillota</taxon>
        <taxon>Bacilli</taxon>
        <taxon>Bacillales</taxon>
        <taxon>Bacillaceae</taxon>
        <taxon>Thalassorhabdus</taxon>
    </lineage>
</organism>
<dbReference type="EMBL" id="JBHSOZ010000005">
    <property type="protein sequence ID" value="MFC5713653.1"/>
    <property type="molecule type" value="Genomic_DNA"/>
</dbReference>
<protein>
    <recommendedName>
        <fullName evidence="3">Phosphoribosyl-AMP cyclohydrolase</fullName>
    </recommendedName>
</protein>
<accession>A0ABW0YSW0</accession>
<dbReference type="InterPro" id="IPR016878">
    <property type="entry name" value="MICAH-like"/>
</dbReference>
<dbReference type="PIRSF" id="PIRSF028288">
    <property type="entry name" value="UCP028288"/>
    <property type="match status" value="1"/>
</dbReference>
<dbReference type="Gene3D" id="3.10.450.50">
    <property type="match status" value="1"/>
</dbReference>